<dbReference type="GO" id="GO:0032259">
    <property type="term" value="P:methylation"/>
    <property type="evidence" value="ECO:0007669"/>
    <property type="project" value="UniProtKB-KW"/>
</dbReference>
<dbReference type="AlphaFoldDB" id="A0A552UIQ8"/>
<evidence type="ECO:0000256" key="5">
    <source>
        <dbReference type="ARBA" id="ARBA00022747"/>
    </source>
</evidence>
<keyword evidence="4 7" id="KW-0949">S-adenosyl-L-methionine</keyword>
<dbReference type="SUPFAM" id="SSF53335">
    <property type="entry name" value="S-adenosyl-L-methionine-dependent methyltransferases"/>
    <property type="match status" value="1"/>
</dbReference>
<sequence>MRPLLHSSFFSGVGGFDLGFERAGIETVFLCEKKAFCRRVLNRHWPDVPTFEDVQDVDPNIIPDSEIWTAGFPCQDLSLARMGPRAGLRGSQSGLFHEFANLVRWRSPRIVVLENVHGLLTSHRGRDFAIVLKTLDELGYGVAWRVLNSQHFGVPQSRKRVYIVAVHRDGAGAGQILFEPECRSGDTASSGKNGKKSSSLFQTIVGDFVEGPLVKSRAHCIYAESARHTGTDWSRNYVWYPKGRVRRFTPVEVERVQGFPEGWTEAPVVGREDADSLRYHAVGNSVTPQVAEWLGQRIRMFFAGKAVQYLEAAE</sequence>
<evidence type="ECO:0000256" key="7">
    <source>
        <dbReference type="PROSITE-ProRule" id="PRU01016"/>
    </source>
</evidence>
<evidence type="ECO:0000313" key="10">
    <source>
        <dbReference type="Proteomes" id="UP000317894"/>
    </source>
</evidence>
<evidence type="ECO:0000256" key="2">
    <source>
        <dbReference type="ARBA" id="ARBA00022603"/>
    </source>
</evidence>
<dbReference type="PRINTS" id="PR00105">
    <property type="entry name" value="C5METTRFRASE"/>
</dbReference>
<evidence type="ECO:0000256" key="8">
    <source>
        <dbReference type="RuleBase" id="RU000416"/>
    </source>
</evidence>
<dbReference type="PROSITE" id="PS51679">
    <property type="entry name" value="SAM_MT_C5"/>
    <property type="match status" value="1"/>
</dbReference>
<organism evidence="9 10">
    <name type="scientific">Glacieibacterium frigidum</name>
    <dbReference type="NCBI Taxonomy" id="2593303"/>
    <lineage>
        <taxon>Bacteria</taxon>
        <taxon>Pseudomonadati</taxon>
        <taxon>Pseudomonadota</taxon>
        <taxon>Alphaproteobacteria</taxon>
        <taxon>Sphingomonadales</taxon>
        <taxon>Sphingosinicellaceae</taxon>
        <taxon>Glacieibacterium</taxon>
    </lineage>
</organism>
<dbReference type="InterPro" id="IPR050750">
    <property type="entry name" value="C5-MTase"/>
</dbReference>
<evidence type="ECO:0000256" key="4">
    <source>
        <dbReference type="ARBA" id="ARBA00022691"/>
    </source>
</evidence>
<dbReference type="Proteomes" id="UP000317894">
    <property type="component" value="Unassembled WGS sequence"/>
</dbReference>
<comment type="catalytic activity">
    <reaction evidence="6">
        <text>a 2'-deoxycytidine in DNA + S-adenosyl-L-methionine = a 5-methyl-2'-deoxycytidine in DNA + S-adenosyl-L-homocysteine + H(+)</text>
        <dbReference type="Rhea" id="RHEA:13681"/>
        <dbReference type="Rhea" id="RHEA-COMP:11369"/>
        <dbReference type="Rhea" id="RHEA-COMP:11370"/>
        <dbReference type="ChEBI" id="CHEBI:15378"/>
        <dbReference type="ChEBI" id="CHEBI:57856"/>
        <dbReference type="ChEBI" id="CHEBI:59789"/>
        <dbReference type="ChEBI" id="CHEBI:85452"/>
        <dbReference type="ChEBI" id="CHEBI:85454"/>
        <dbReference type="EC" id="2.1.1.37"/>
    </reaction>
</comment>
<dbReference type="PANTHER" id="PTHR46098:SF1">
    <property type="entry name" value="TRNA (CYTOSINE(38)-C(5))-METHYLTRANSFERASE"/>
    <property type="match status" value="1"/>
</dbReference>
<reference evidence="9 10" key="1">
    <citation type="submission" date="2019-07" db="EMBL/GenBank/DDBJ databases">
        <title>Novel species isolated from glacier.</title>
        <authorList>
            <person name="Liu Q."/>
            <person name="Xin Y.-H."/>
        </authorList>
    </citation>
    <scope>NUCLEOTIDE SEQUENCE [LARGE SCALE GENOMIC DNA]</scope>
    <source>
        <strain evidence="9 10">LB1R16</strain>
    </source>
</reference>
<comment type="caution">
    <text evidence="9">The sequence shown here is derived from an EMBL/GenBank/DDBJ whole genome shotgun (WGS) entry which is preliminary data.</text>
</comment>
<evidence type="ECO:0000256" key="6">
    <source>
        <dbReference type="ARBA" id="ARBA00047422"/>
    </source>
</evidence>
<evidence type="ECO:0000256" key="1">
    <source>
        <dbReference type="ARBA" id="ARBA00011975"/>
    </source>
</evidence>
<feature type="active site" evidence="7">
    <location>
        <position position="74"/>
    </location>
</feature>
<dbReference type="NCBIfam" id="TIGR00675">
    <property type="entry name" value="dcm"/>
    <property type="match status" value="1"/>
</dbReference>
<dbReference type="EMBL" id="VJWA01000001">
    <property type="protein sequence ID" value="TRW18084.1"/>
    <property type="molecule type" value="Genomic_DNA"/>
</dbReference>
<comment type="similarity">
    <text evidence="7 8">Belongs to the class I-like SAM-binding methyltransferase superfamily. C5-methyltransferase family.</text>
</comment>
<keyword evidence="2 7" id="KW-0489">Methyltransferase</keyword>
<dbReference type="InterPro" id="IPR001525">
    <property type="entry name" value="C5_MeTfrase"/>
</dbReference>
<protein>
    <recommendedName>
        <fullName evidence="1">DNA (cytosine-5-)-methyltransferase</fullName>
        <ecNumber evidence="1">2.1.1.37</ecNumber>
    </recommendedName>
</protein>
<evidence type="ECO:0000256" key="3">
    <source>
        <dbReference type="ARBA" id="ARBA00022679"/>
    </source>
</evidence>
<dbReference type="EC" id="2.1.1.37" evidence="1"/>
<gene>
    <name evidence="9" type="primary">dcm</name>
    <name evidence="9" type="ORF">FMM06_08225</name>
</gene>
<proteinExistence type="inferred from homology"/>
<name>A0A552UIQ8_9SPHN</name>
<dbReference type="GO" id="GO:0009307">
    <property type="term" value="P:DNA restriction-modification system"/>
    <property type="evidence" value="ECO:0007669"/>
    <property type="project" value="UniProtKB-KW"/>
</dbReference>
<dbReference type="Gene3D" id="3.40.50.150">
    <property type="entry name" value="Vaccinia Virus protein VP39"/>
    <property type="match status" value="1"/>
</dbReference>
<dbReference type="GO" id="GO:0003886">
    <property type="term" value="F:DNA (cytosine-5-)-methyltransferase activity"/>
    <property type="evidence" value="ECO:0007669"/>
    <property type="project" value="UniProtKB-EC"/>
</dbReference>
<accession>A0A552UIQ8</accession>
<dbReference type="Pfam" id="PF00145">
    <property type="entry name" value="DNA_methylase"/>
    <property type="match status" value="2"/>
</dbReference>
<keyword evidence="10" id="KW-1185">Reference proteome</keyword>
<dbReference type="InterPro" id="IPR029063">
    <property type="entry name" value="SAM-dependent_MTases_sf"/>
</dbReference>
<dbReference type="OrthoDB" id="9813719at2"/>
<evidence type="ECO:0000313" key="9">
    <source>
        <dbReference type="EMBL" id="TRW18084.1"/>
    </source>
</evidence>
<keyword evidence="3 7" id="KW-0808">Transferase</keyword>
<dbReference type="PANTHER" id="PTHR46098">
    <property type="entry name" value="TRNA (CYTOSINE(38)-C(5))-METHYLTRANSFERASE"/>
    <property type="match status" value="1"/>
</dbReference>
<keyword evidence="5" id="KW-0680">Restriction system</keyword>
<dbReference type="Gene3D" id="3.90.120.10">
    <property type="entry name" value="DNA Methylase, subunit A, domain 2"/>
    <property type="match status" value="1"/>
</dbReference>